<name>A0ABS9S372_9GAMM</name>
<protein>
    <submittedName>
        <fullName evidence="3">Gfo/Idh/MocA family oxidoreductase</fullName>
    </submittedName>
</protein>
<dbReference type="Gene3D" id="3.30.360.10">
    <property type="entry name" value="Dihydrodipicolinate Reductase, domain 2"/>
    <property type="match status" value="1"/>
</dbReference>
<gene>
    <name evidence="3" type="ORF">MLE19_04410</name>
</gene>
<dbReference type="Proteomes" id="UP001320609">
    <property type="component" value="Unassembled WGS sequence"/>
</dbReference>
<feature type="domain" description="Gfo/Idh/MocA-like oxidoreductase N-terminal" evidence="1">
    <location>
        <begin position="6"/>
        <end position="135"/>
    </location>
</feature>
<dbReference type="PANTHER" id="PTHR43708:SF3">
    <property type="entry name" value="OXIDOREDUCTASE"/>
    <property type="match status" value="1"/>
</dbReference>
<dbReference type="SUPFAM" id="SSF51735">
    <property type="entry name" value="NAD(P)-binding Rossmann-fold domains"/>
    <property type="match status" value="1"/>
</dbReference>
<dbReference type="SUPFAM" id="SSF55347">
    <property type="entry name" value="Glyceraldehyde-3-phosphate dehydrogenase-like, C-terminal domain"/>
    <property type="match status" value="1"/>
</dbReference>
<dbReference type="InterPro" id="IPR000683">
    <property type="entry name" value="Gfo/Idh/MocA-like_OxRdtase_N"/>
</dbReference>
<reference evidence="3 4" key="1">
    <citation type="submission" date="2022-03" db="EMBL/GenBank/DDBJ databases">
        <title>Genomic signatures underlying metal tolerance in selected Arctic bacterial isolates.</title>
        <authorList>
            <person name="Thomas F.A."/>
            <person name="Venkatachalam S."/>
            <person name="Krishnan K.P."/>
        </authorList>
    </citation>
    <scope>NUCLEOTIDE SEQUENCE [LARGE SCALE GENOMIC DNA]</scope>
    <source>
        <strain evidence="3 4">HM116</strain>
    </source>
</reference>
<proteinExistence type="predicted"/>
<evidence type="ECO:0000313" key="3">
    <source>
        <dbReference type="EMBL" id="MCH4810568.1"/>
    </source>
</evidence>
<dbReference type="EMBL" id="JAKVTW010000002">
    <property type="protein sequence ID" value="MCH4810568.1"/>
    <property type="molecule type" value="Genomic_DNA"/>
</dbReference>
<dbReference type="PANTHER" id="PTHR43708">
    <property type="entry name" value="CONSERVED EXPRESSED OXIDOREDUCTASE (EUROFUNG)"/>
    <property type="match status" value="1"/>
</dbReference>
<evidence type="ECO:0000259" key="1">
    <source>
        <dbReference type="Pfam" id="PF01408"/>
    </source>
</evidence>
<feature type="domain" description="GFO/IDH/MocA-like oxidoreductase" evidence="2">
    <location>
        <begin position="144"/>
        <end position="277"/>
    </location>
</feature>
<dbReference type="InterPro" id="IPR055170">
    <property type="entry name" value="GFO_IDH_MocA-like_dom"/>
</dbReference>
<comment type="caution">
    <text evidence="3">The sequence shown here is derived from an EMBL/GenBank/DDBJ whole genome shotgun (WGS) entry which is preliminary data.</text>
</comment>
<keyword evidence="4" id="KW-1185">Reference proteome</keyword>
<dbReference type="Pfam" id="PF22725">
    <property type="entry name" value="GFO_IDH_MocA_C3"/>
    <property type="match status" value="1"/>
</dbReference>
<evidence type="ECO:0000259" key="2">
    <source>
        <dbReference type="Pfam" id="PF22725"/>
    </source>
</evidence>
<dbReference type="Gene3D" id="3.40.50.720">
    <property type="entry name" value="NAD(P)-binding Rossmann-like Domain"/>
    <property type="match status" value="1"/>
</dbReference>
<dbReference type="Pfam" id="PF01408">
    <property type="entry name" value="GFO_IDH_MocA"/>
    <property type="match status" value="1"/>
</dbReference>
<organism evidence="3 4">
    <name type="scientific">Vreelandella neptunia</name>
    <dbReference type="NCBI Taxonomy" id="115551"/>
    <lineage>
        <taxon>Bacteria</taxon>
        <taxon>Pseudomonadati</taxon>
        <taxon>Pseudomonadota</taxon>
        <taxon>Gammaproteobacteria</taxon>
        <taxon>Oceanospirillales</taxon>
        <taxon>Halomonadaceae</taxon>
        <taxon>Vreelandella</taxon>
    </lineage>
</organism>
<evidence type="ECO:0000313" key="4">
    <source>
        <dbReference type="Proteomes" id="UP001320609"/>
    </source>
</evidence>
<dbReference type="RefSeq" id="WP_240716871.1">
    <property type="nucleotide sequence ID" value="NZ_JAKVTW010000002.1"/>
</dbReference>
<sequence length="385" mass="42416">MTTHKIRVGMVGGGPGAGIAKAHRMGMRLDDRYELVAGVFSRSLEKSQQAAVELGVDPDRVYESYEQMALQESARERGIEAVVIVTPNDSHFPVACAFLEAGIHVICDKPMTGDLDEAERLHDIAESRGLVFALTHNYSAYAMVREAAHLVRAGALGELRIAMVEHASGWAWTSVEDDLNNKQAAWRLDPAQSGTTSLISDLGTHAHQLLRFVSGQEVTEVSAELNTCVPGRRVFDDAQLQVRLANGARGSLWVSMAATGHEHGLRFRLFGDKASLEWCQMDPHYLTLNYPDGRRETRVQGHDSQSDDQARLTRIGLGHPEGFIESFANLYSDIADVIERYRDTAQSACQDRPLPTSRDGLLGVRFVKAVDESHNAQGRWVSIAL</sequence>
<dbReference type="InterPro" id="IPR036291">
    <property type="entry name" value="NAD(P)-bd_dom_sf"/>
</dbReference>
<accession>A0ABS9S372</accession>
<dbReference type="InterPro" id="IPR051317">
    <property type="entry name" value="Gfo/Idh/MocA_oxidoreduct"/>
</dbReference>